<evidence type="ECO:0000256" key="3">
    <source>
        <dbReference type="ARBA" id="ARBA00022837"/>
    </source>
</evidence>
<protein>
    <submittedName>
        <fullName evidence="7">Uncharacterized protein</fullName>
    </submittedName>
</protein>
<dbReference type="PANTHER" id="PTHR11903">
    <property type="entry name" value="PROSTAGLANDIN G/H SYNTHASE"/>
    <property type="match status" value="1"/>
</dbReference>
<dbReference type="AlphaFoldDB" id="A0AAD6EY55"/>
<keyword evidence="4" id="KW-0223">Dioxygenase</keyword>
<proteinExistence type="predicted"/>
<evidence type="ECO:0000256" key="4">
    <source>
        <dbReference type="ARBA" id="ARBA00022964"/>
    </source>
</evidence>
<dbReference type="GO" id="GO:0006952">
    <property type="term" value="P:defense response"/>
    <property type="evidence" value="ECO:0007669"/>
    <property type="project" value="UniProtKB-KW"/>
</dbReference>
<keyword evidence="5" id="KW-0560">Oxidoreductase</keyword>
<sequence>MGAALFKPVIHPDFHDLFSKMSFVDQLGFLLVHELDKRNLWHQMPVPIGLVYLTTRRTLLEKYDLKAVGSYQGLQFHAENFPYRTGDGKYNDPKNAEAGSQYSFFGRNMNPVDQKAELMDPDPVVVASKLLARRDYKDTGKQFNILAAAWIQFMVHDWMDHLEDTQQIEIVAPKEVASECPLKSFKFFATKEIPTNNDGIKTGHYNSRTAWWDGSAIYGDNGEKAKKLRTYVDGKLMIGDDGLLLHEENGVALSGDIRNSWAGVSILQALFTKEHNAVCDALKEEDPKLTDEELYRYARLVTSAVIAKIHTIDWTVELLKTKTMRAGMRANWYGLLGKSIKDTFGHIGGPILGGLVGLKKPNNHGVPYSLTEEFTSVYRMHSLIPSTLKLRDPTAKPGPSKSPPPYLEDIDIGNLLGLRGEELLSKIGFEKQTVSMGHQACGALELWNYPSFFRNVIPQNVDGTSRPDPIDLAALEGTILISLCTNTSKLRIFVLHQDWYHNSI</sequence>
<keyword evidence="3" id="KW-0106">Calcium</keyword>
<evidence type="ECO:0000313" key="8">
    <source>
        <dbReference type="Proteomes" id="UP001210211"/>
    </source>
</evidence>
<keyword evidence="1" id="KW-0479">Metal-binding</keyword>
<dbReference type="Pfam" id="PF03098">
    <property type="entry name" value="An_peroxidase"/>
    <property type="match status" value="1"/>
</dbReference>
<evidence type="ECO:0000313" key="7">
    <source>
        <dbReference type="EMBL" id="KAJ3705414.1"/>
    </source>
</evidence>
<dbReference type="InterPro" id="IPR050783">
    <property type="entry name" value="Oxylipin_biosynth_metab"/>
</dbReference>
<dbReference type="InterPro" id="IPR010255">
    <property type="entry name" value="Haem_peroxidase_sf"/>
</dbReference>
<keyword evidence="6" id="KW-0408">Iron</keyword>
<dbReference type="InterPro" id="IPR037120">
    <property type="entry name" value="Haem_peroxidase_sf_animal"/>
</dbReference>
<organism evidence="7 8">
    <name type="scientific">Rhynchospora tenuis</name>
    <dbReference type="NCBI Taxonomy" id="198213"/>
    <lineage>
        <taxon>Eukaryota</taxon>
        <taxon>Viridiplantae</taxon>
        <taxon>Streptophyta</taxon>
        <taxon>Embryophyta</taxon>
        <taxon>Tracheophyta</taxon>
        <taxon>Spermatophyta</taxon>
        <taxon>Magnoliopsida</taxon>
        <taxon>Liliopsida</taxon>
        <taxon>Poales</taxon>
        <taxon>Cyperaceae</taxon>
        <taxon>Cyperoideae</taxon>
        <taxon>Rhynchosporeae</taxon>
        <taxon>Rhynchospora</taxon>
    </lineage>
</organism>
<dbReference type="EMBL" id="JAMRDG010000001">
    <property type="protein sequence ID" value="KAJ3705414.1"/>
    <property type="molecule type" value="Genomic_DNA"/>
</dbReference>
<dbReference type="InterPro" id="IPR019791">
    <property type="entry name" value="Haem_peroxidase_animal"/>
</dbReference>
<dbReference type="GO" id="GO:0046872">
    <property type="term" value="F:metal ion binding"/>
    <property type="evidence" value="ECO:0007669"/>
    <property type="project" value="UniProtKB-KW"/>
</dbReference>
<comment type="caution">
    <text evidence="7">The sequence shown here is derived from an EMBL/GenBank/DDBJ whole genome shotgun (WGS) entry which is preliminary data.</text>
</comment>
<gene>
    <name evidence="7" type="ORF">LUZ61_009119</name>
</gene>
<dbReference type="GO" id="GO:0004601">
    <property type="term" value="F:peroxidase activity"/>
    <property type="evidence" value="ECO:0007669"/>
    <property type="project" value="InterPro"/>
</dbReference>
<keyword evidence="8" id="KW-1185">Reference proteome</keyword>
<dbReference type="GO" id="GO:0006979">
    <property type="term" value="P:response to oxidative stress"/>
    <property type="evidence" value="ECO:0007669"/>
    <property type="project" value="InterPro"/>
</dbReference>
<name>A0AAD6EY55_9POAL</name>
<dbReference type="GO" id="GO:0020037">
    <property type="term" value="F:heme binding"/>
    <property type="evidence" value="ECO:0007669"/>
    <property type="project" value="InterPro"/>
</dbReference>
<dbReference type="PROSITE" id="PS50292">
    <property type="entry name" value="PEROXIDASE_3"/>
    <property type="match status" value="1"/>
</dbReference>
<dbReference type="PANTHER" id="PTHR11903:SF11">
    <property type="entry name" value="ALPHA-DIOXYGENASE 1"/>
    <property type="match status" value="1"/>
</dbReference>
<evidence type="ECO:0000256" key="1">
    <source>
        <dbReference type="ARBA" id="ARBA00022723"/>
    </source>
</evidence>
<evidence type="ECO:0000256" key="6">
    <source>
        <dbReference type="ARBA" id="ARBA00023004"/>
    </source>
</evidence>
<evidence type="ECO:0000256" key="2">
    <source>
        <dbReference type="ARBA" id="ARBA00022821"/>
    </source>
</evidence>
<accession>A0AAD6EY55</accession>
<dbReference type="GO" id="GO:0016702">
    <property type="term" value="F:oxidoreductase activity, acting on single donors with incorporation of molecular oxygen, incorporation of two atoms of oxygen"/>
    <property type="evidence" value="ECO:0007669"/>
    <property type="project" value="TreeGrafter"/>
</dbReference>
<dbReference type="Gene3D" id="1.10.640.10">
    <property type="entry name" value="Haem peroxidase domain superfamily, animal type"/>
    <property type="match status" value="1"/>
</dbReference>
<dbReference type="GO" id="GO:0006631">
    <property type="term" value="P:fatty acid metabolic process"/>
    <property type="evidence" value="ECO:0007669"/>
    <property type="project" value="UniProtKB-ARBA"/>
</dbReference>
<dbReference type="SUPFAM" id="SSF48113">
    <property type="entry name" value="Heme-dependent peroxidases"/>
    <property type="match status" value="1"/>
</dbReference>
<reference evidence="7 8" key="1">
    <citation type="journal article" date="2022" name="Cell">
        <title>Repeat-based holocentromeres influence genome architecture and karyotype evolution.</title>
        <authorList>
            <person name="Hofstatter P.G."/>
            <person name="Thangavel G."/>
            <person name="Lux T."/>
            <person name="Neumann P."/>
            <person name="Vondrak T."/>
            <person name="Novak P."/>
            <person name="Zhang M."/>
            <person name="Costa L."/>
            <person name="Castellani M."/>
            <person name="Scott A."/>
            <person name="Toegelov H."/>
            <person name="Fuchs J."/>
            <person name="Mata-Sucre Y."/>
            <person name="Dias Y."/>
            <person name="Vanzela A.L.L."/>
            <person name="Huettel B."/>
            <person name="Almeida C.C.S."/>
            <person name="Simkova H."/>
            <person name="Souza G."/>
            <person name="Pedrosa-Harand A."/>
            <person name="Macas J."/>
            <person name="Mayer K.F.X."/>
            <person name="Houben A."/>
            <person name="Marques A."/>
        </authorList>
    </citation>
    <scope>NUCLEOTIDE SEQUENCE [LARGE SCALE GENOMIC DNA]</scope>
    <source>
        <strain evidence="7">RhyTen1mFocal</strain>
    </source>
</reference>
<evidence type="ECO:0000256" key="5">
    <source>
        <dbReference type="ARBA" id="ARBA00023002"/>
    </source>
</evidence>
<keyword evidence="2" id="KW-0611">Plant defense</keyword>
<dbReference type="Proteomes" id="UP001210211">
    <property type="component" value="Unassembled WGS sequence"/>
</dbReference>